<evidence type="ECO:0000313" key="7">
    <source>
        <dbReference type="EMBL" id="PAU78688.1"/>
    </source>
</evidence>
<dbReference type="Proteomes" id="UP000218896">
    <property type="component" value="Unassembled WGS sequence"/>
</dbReference>
<evidence type="ECO:0000256" key="4">
    <source>
        <dbReference type="ARBA" id="ARBA00022989"/>
    </source>
</evidence>
<evidence type="ECO:0000256" key="2">
    <source>
        <dbReference type="ARBA" id="ARBA00022475"/>
    </source>
</evidence>
<dbReference type="EMBL" id="NSKD01000007">
    <property type="protein sequence ID" value="PAU78688.1"/>
    <property type="molecule type" value="Genomic_DNA"/>
</dbReference>
<reference evidence="7 8" key="1">
    <citation type="submission" date="2017-08" db="EMBL/GenBank/DDBJ databases">
        <title>Halovibrio sewagensis sp. nov., isolated from wastewater of high salinity.</title>
        <authorList>
            <person name="Dong X."/>
            <person name="Zhang G."/>
        </authorList>
    </citation>
    <scope>NUCLEOTIDE SEQUENCE [LARGE SCALE GENOMIC DNA]</scope>
    <source>
        <strain evidence="7 8">YL5-2</strain>
    </source>
</reference>
<evidence type="ECO:0008006" key="9">
    <source>
        <dbReference type="Google" id="ProtNLM"/>
    </source>
</evidence>
<feature type="transmembrane region" description="Helical" evidence="6">
    <location>
        <begin position="90"/>
        <end position="109"/>
    </location>
</feature>
<keyword evidence="4 6" id="KW-1133">Transmembrane helix</keyword>
<dbReference type="Pfam" id="PF03788">
    <property type="entry name" value="LrgA"/>
    <property type="match status" value="1"/>
</dbReference>
<protein>
    <recommendedName>
        <fullName evidence="9">CidA/LrgA family protein</fullName>
    </recommendedName>
</protein>
<comment type="subcellular location">
    <subcellularLocation>
        <location evidence="1">Cell membrane</location>
        <topology evidence="1">Multi-pass membrane protein</topology>
    </subcellularLocation>
</comment>
<dbReference type="OrthoDB" id="385012at2"/>
<gene>
    <name evidence="7" type="ORF">CK501_13455</name>
</gene>
<comment type="caution">
    <text evidence="7">The sequence shown here is derived from an EMBL/GenBank/DDBJ whole genome shotgun (WGS) entry which is preliminary data.</text>
</comment>
<evidence type="ECO:0000256" key="1">
    <source>
        <dbReference type="ARBA" id="ARBA00004651"/>
    </source>
</evidence>
<dbReference type="RefSeq" id="WP_095618260.1">
    <property type="nucleotide sequence ID" value="NZ_NSKD01000007.1"/>
</dbReference>
<accession>A0A2A2F168</accession>
<keyword evidence="2" id="KW-1003">Cell membrane</keyword>
<feature type="transmembrane region" description="Helical" evidence="6">
    <location>
        <begin position="33"/>
        <end position="51"/>
    </location>
</feature>
<dbReference type="PANTHER" id="PTHR33931:SF2">
    <property type="entry name" value="HOLIN-LIKE PROTEIN CIDA"/>
    <property type="match status" value="1"/>
</dbReference>
<keyword evidence="3 6" id="KW-0812">Transmembrane</keyword>
<organism evidence="7 8">
    <name type="scientific">Halovibrio salipaludis</name>
    <dbReference type="NCBI Taxonomy" id="2032626"/>
    <lineage>
        <taxon>Bacteria</taxon>
        <taxon>Pseudomonadati</taxon>
        <taxon>Pseudomonadota</taxon>
        <taxon>Gammaproteobacteria</taxon>
        <taxon>Oceanospirillales</taxon>
        <taxon>Halomonadaceae</taxon>
        <taxon>Halovibrio</taxon>
    </lineage>
</organism>
<proteinExistence type="predicted"/>
<name>A0A2A2F168_9GAMM</name>
<dbReference type="InterPro" id="IPR005538">
    <property type="entry name" value="LrgA/CidA"/>
</dbReference>
<sequence>MKGSLVTGLAIILLFQLAGLALEQIPGMPLPGPIFGMVLFFLYLVITGGGYDPEREAARHLLTHMALFYIPAGAGIVTLGALLMEQALGITLALTLGTLIAFVTTAHLMQWLSR</sequence>
<evidence type="ECO:0000256" key="3">
    <source>
        <dbReference type="ARBA" id="ARBA00022692"/>
    </source>
</evidence>
<dbReference type="PANTHER" id="PTHR33931">
    <property type="entry name" value="HOLIN-LIKE PROTEIN CIDA-RELATED"/>
    <property type="match status" value="1"/>
</dbReference>
<evidence type="ECO:0000256" key="6">
    <source>
        <dbReference type="SAM" id="Phobius"/>
    </source>
</evidence>
<keyword evidence="5 6" id="KW-0472">Membrane</keyword>
<keyword evidence="8" id="KW-1185">Reference proteome</keyword>
<evidence type="ECO:0000313" key="8">
    <source>
        <dbReference type="Proteomes" id="UP000218896"/>
    </source>
</evidence>
<dbReference type="GO" id="GO:0005886">
    <property type="term" value="C:plasma membrane"/>
    <property type="evidence" value="ECO:0007669"/>
    <property type="project" value="UniProtKB-SubCell"/>
</dbReference>
<evidence type="ECO:0000256" key="5">
    <source>
        <dbReference type="ARBA" id="ARBA00023136"/>
    </source>
</evidence>
<feature type="transmembrane region" description="Helical" evidence="6">
    <location>
        <begin position="63"/>
        <end position="84"/>
    </location>
</feature>
<dbReference type="AlphaFoldDB" id="A0A2A2F168"/>